<dbReference type="PROSITE" id="PS00759">
    <property type="entry name" value="ARGE_DAPE_CPG2_2"/>
    <property type="match status" value="1"/>
</dbReference>
<evidence type="ECO:0000256" key="2">
    <source>
        <dbReference type="ARBA" id="ARBA00022670"/>
    </source>
</evidence>
<evidence type="ECO:0000256" key="4">
    <source>
        <dbReference type="ARBA" id="ARBA00022801"/>
    </source>
</evidence>
<comment type="cofactor">
    <cofactor evidence="8">
        <name>a divalent metal cation</name>
        <dbReference type="ChEBI" id="CHEBI:60240"/>
    </cofactor>
    <text evidence="8">Binds 2 divalent metal cations per subunit.</text>
</comment>
<keyword evidence="5" id="KW-0862">Zinc</keyword>
<evidence type="ECO:0000259" key="9">
    <source>
        <dbReference type="Pfam" id="PF07687"/>
    </source>
</evidence>
<dbReference type="PANTHER" id="PTHR42994:SF2">
    <property type="entry name" value="PEPTIDASE"/>
    <property type="match status" value="1"/>
</dbReference>
<name>A0AAU8HQC7_9FIRM</name>
<feature type="domain" description="Peptidase M20 dimerisation" evidence="9">
    <location>
        <begin position="171"/>
        <end position="263"/>
    </location>
</feature>
<dbReference type="AlphaFoldDB" id="A0AAU8HQC7"/>
<reference evidence="10" key="1">
    <citation type="journal article" date="2018" name="Antonie Van Leeuwenhoek">
        <title>Proteinivorax hydrogeniformans sp. nov., an anaerobic, haloalkaliphilic bacterium fermenting proteinaceous compounds with high hydrogen production.</title>
        <authorList>
            <person name="Boltyanskaya Y."/>
            <person name="Detkova E."/>
            <person name="Pimenov N."/>
            <person name="Kevbrin V."/>
        </authorList>
    </citation>
    <scope>NUCLEOTIDE SEQUENCE</scope>
    <source>
        <strain evidence="10">Z-710</strain>
    </source>
</reference>
<dbReference type="InterPro" id="IPR010162">
    <property type="entry name" value="PepT-like"/>
</dbReference>
<comment type="similarity">
    <text evidence="7">Belongs to the peptidase M42 family.</text>
</comment>
<dbReference type="InterPro" id="IPR036264">
    <property type="entry name" value="Bact_exopeptidase_dim_dom"/>
</dbReference>
<gene>
    <name evidence="10" type="ORF">PRVXH_001691</name>
</gene>
<sequence length="361" mass="39355">MEQNVVDLFRKLVEIDSPSFKESELANYLSVELEKLDFDVKLDKHEKTTNIIGKRSGSGSTILLSAHMDTVQSNKGVKIVEKNGKIRTDGKTILGADDKAGITAILSGIKKTISEGKKLHPLEVIFTYGEEIGLCGAKKVNSNDLKAQLGYVFDSGGDVGIAINKAPSEIDFHAKVLGKEAHSGVNPEDGVDAIKIAGRIISKLKLGRIDEDTSSNIGVIKGGEMTNIVCPLVELKGEVRSHNYEKAQQIINQFEQTFKDVCDQHGGTVEFAKEVIYHNFYLGEDQQVTQFLKEKLDKLGLSLKLKSRGGGSDANVFNNKGIPTLNLAVGMANVHTNDEYVSVDNLVKSSKLVAEIVKKEQ</sequence>
<dbReference type="GO" id="GO:0046872">
    <property type="term" value="F:metal ion binding"/>
    <property type="evidence" value="ECO:0007669"/>
    <property type="project" value="UniProtKB-UniRule"/>
</dbReference>
<dbReference type="GO" id="GO:0004177">
    <property type="term" value="F:aminopeptidase activity"/>
    <property type="evidence" value="ECO:0007669"/>
    <property type="project" value="UniProtKB-UniRule"/>
</dbReference>
<comment type="cofactor">
    <cofactor evidence="1">
        <name>Zn(2+)</name>
        <dbReference type="ChEBI" id="CHEBI:29105"/>
    </cofactor>
</comment>
<keyword evidence="2" id="KW-0645">Protease</keyword>
<keyword evidence="6" id="KW-0482">Metalloprotease</keyword>
<dbReference type="GO" id="GO:0006508">
    <property type="term" value="P:proteolysis"/>
    <property type="evidence" value="ECO:0007669"/>
    <property type="project" value="UniProtKB-KW"/>
</dbReference>
<evidence type="ECO:0000256" key="3">
    <source>
        <dbReference type="ARBA" id="ARBA00022723"/>
    </source>
</evidence>
<dbReference type="InterPro" id="IPR008007">
    <property type="entry name" value="Peptidase_M42"/>
</dbReference>
<proteinExistence type="inferred from homology"/>
<dbReference type="InterPro" id="IPR002933">
    <property type="entry name" value="Peptidase_M20"/>
</dbReference>
<dbReference type="InterPro" id="IPR001261">
    <property type="entry name" value="ArgE/DapE_CS"/>
</dbReference>
<evidence type="ECO:0000313" key="10">
    <source>
        <dbReference type="EMBL" id="XCI27770.1"/>
    </source>
</evidence>
<dbReference type="Gene3D" id="3.40.630.10">
    <property type="entry name" value="Zn peptidases"/>
    <property type="match status" value="1"/>
</dbReference>
<evidence type="ECO:0000256" key="8">
    <source>
        <dbReference type="PIRSR" id="PIRSR001123-2"/>
    </source>
</evidence>
<dbReference type="Gene3D" id="3.30.70.360">
    <property type="match status" value="1"/>
</dbReference>
<feature type="binding site" evidence="8">
    <location>
        <position position="67"/>
    </location>
    <ligand>
        <name>Zn(2+)</name>
        <dbReference type="ChEBI" id="CHEBI:29105"/>
        <label>1</label>
    </ligand>
</feature>
<evidence type="ECO:0000256" key="5">
    <source>
        <dbReference type="ARBA" id="ARBA00022833"/>
    </source>
</evidence>
<dbReference type="Pfam" id="PF07687">
    <property type="entry name" value="M20_dimer"/>
    <property type="match status" value="1"/>
</dbReference>
<organism evidence="10">
    <name type="scientific">Proteinivorax hydrogeniformans</name>
    <dbReference type="NCBI Taxonomy" id="1826727"/>
    <lineage>
        <taxon>Bacteria</taxon>
        <taxon>Bacillati</taxon>
        <taxon>Bacillota</taxon>
        <taxon>Clostridia</taxon>
        <taxon>Eubacteriales</taxon>
        <taxon>Proteinivoracaceae</taxon>
        <taxon>Proteinivorax</taxon>
    </lineage>
</organism>
<dbReference type="SUPFAM" id="SSF53187">
    <property type="entry name" value="Zn-dependent exopeptidases"/>
    <property type="match status" value="1"/>
</dbReference>
<evidence type="ECO:0000256" key="1">
    <source>
        <dbReference type="ARBA" id="ARBA00001947"/>
    </source>
</evidence>
<dbReference type="EMBL" id="CP159485">
    <property type="protein sequence ID" value="XCI27770.1"/>
    <property type="molecule type" value="Genomic_DNA"/>
</dbReference>
<dbReference type="PROSITE" id="PS00758">
    <property type="entry name" value="ARGE_DAPE_CPG2_1"/>
    <property type="match status" value="1"/>
</dbReference>
<protein>
    <submittedName>
        <fullName evidence="10">M20/M25/M40 family metallo-hydrolase</fullName>
    </submittedName>
</protein>
<dbReference type="GO" id="GO:0008237">
    <property type="term" value="F:metallopeptidase activity"/>
    <property type="evidence" value="ECO:0007669"/>
    <property type="project" value="UniProtKB-KW"/>
</dbReference>
<dbReference type="NCBIfam" id="TIGR01883">
    <property type="entry name" value="PepT-like"/>
    <property type="match status" value="1"/>
</dbReference>
<dbReference type="PIRSF" id="PIRSF001123">
    <property type="entry name" value="PepA_GA"/>
    <property type="match status" value="1"/>
</dbReference>
<dbReference type="InterPro" id="IPR011650">
    <property type="entry name" value="Peptidase_M20_dimer"/>
</dbReference>
<dbReference type="PANTHER" id="PTHR42994">
    <property type="entry name" value="PEPTIDASE T"/>
    <property type="match status" value="1"/>
</dbReference>
<dbReference type="SUPFAM" id="SSF55031">
    <property type="entry name" value="Bacterial exopeptidase dimerisation domain"/>
    <property type="match status" value="1"/>
</dbReference>
<accession>A0AAU8HQC7</accession>
<keyword evidence="3 8" id="KW-0479">Metal-binding</keyword>
<dbReference type="RefSeq" id="WP_353892347.1">
    <property type="nucleotide sequence ID" value="NZ_CP159485.1"/>
</dbReference>
<evidence type="ECO:0000256" key="7">
    <source>
        <dbReference type="PIRNR" id="PIRNR001123"/>
    </source>
</evidence>
<dbReference type="Pfam" id="PF01546">
    <property type="entry name" value="Peptidase_M20"/>
    <property type="match status" value="1"/>
</dbReference>
<keyword evidence="4" id="KW-0378">Hydrolase</keyword>
<evidence type="ECO:0000256" key="6">
    <source>
        <dbReference type="ARBA" id="ARBA00023049"/>
    </source>
</evidence>
<reference evidence="10" key="2">
    <citation type="submission" date="2024-06" db="EMBL/GenBank/DDBJ databases">
        <authorList>
            <person name="Petrova K.O."/>
            <person name="Toshchakov S.V."/>
            <person name="Boltjanskaja Y.V."/>
            <person name="Kevbrin V.V."/>
        </authorList>
    </citation>
    <scope>NUCLEOTIDE SEQUENCE</scope>
    <source>
        <strain evidence="10">Z-710</strain>
    </source>
</reference>